<keyword evidence="1 3" id="KW-0479">Metal-binding</keyword>
<dbReference type="GO" id="GO:0008270">
    <property type="term" value="F:zinc ion binding"/>
    <property type="evidence" value="ECO:0007669"/>
    <property type="project" value="UniProtKB-KW"/>
</dbReference>
<keyword evidence="1 3" id="KW-0863">Zinc-finger</keyword>
<name>A0A0B8RVB3_LYGHE</name>
<dbReference type="InterPro" id="IPR001841">
    <property type="entry name" value="Znf_RING"/>
</dbReference>
<keyword evidence="2" id="KW-0862">Zinc</keyword>
<organism evidence="5">
    <name type="scientific">Lygus hesperus</name>
    <name type="common">Western plant bug</name>
    <dbReference type="NCBI Taxonomy" id="30085"/>
    <lineage>
        <taxon>Eukaryota</taxon>
        <taxon>Metazoa</taxon>
        <taxon>Ecdysozoa</taxon>
        <taxon>Arthropoda</taxon>
        <taxon>Hexapoda</taxon>
        <taxon>Insecta</taxon>
        <taxon>Pterygota</taxon>
        <taxon>Neoptera</taxon>
        <taxon>Paraneoptera</taxon>
        <taxon>Hemiptera</taxon>
        <taxon>Heteroptera</taxon>
        <taxon>Panheteroptera</taxon>
        <taxon>Cimicomorpha</taxon>
        <taxon>Miridae</taxon>
        <taxon>Mirini</taxon>
        <taxon>Lygus</taxon>
    </lineage>
</organism>
<dbReference type="GO" id="GO:0016567">
    <property type="term" value="P:protein ubiquitination"/>
    <property type="evidence" value="ECO:0007669"/>
    <property type="project" value="TreeGrafter"/>
</dbReference>
<evidence type="ECO:0000256" key="2">
    <source>
        <dbReference type="ARBA" id="ARBA00022833"/>
    </source>
</evidence>
<dbReference type="SUPFAM" id="SSF57850">
    <property type="entry name" value="RING/U-box"/>
    <property type="match status" value="1"/>
</dbReference>
<dbReference type="InterPro" id="IPR045194">
    <property type="entry name" value="MGRN1/RNF157-like"/>
</dbReference>
<reference evidence="5" key="1">
    <citation type="submission" date="2014-09" db="EMBL/GenBank/DDBJ databases">
        <title>Lygus hesperus Antennal Transcriptome.</title>
        <authorList>
            <person name="Hull J."/>
        </authorList>
    </citation>
    <scope>NUCLEOTIDE SEQUENCE</scope>
</reference>
<evidence type="ECO:0000256" key="3">
    <source>
        <dbReference type="PROSITE-ProRule" id="PRU00175"/>
    </source>
</evidence>
<evidence type="ECO:0000313" key="5">
    <source>
        <dbReference type="EMBL" id="JAG60777.1"/>
    </source>
</evidence>
<dbReference type="InterPro" id="IPR013083">
    <property type="entry name" value="Znf_RING/FYVE/PHD"/>
</dbReference>
<accession>A0A0B8RVB3</accession>
<dbReference type="PROSITE" id="PS50089">
    <property type="entry name" value="ZF_RING_2"/>
    <property type="match status" value="1"/>
</dbReference>
<proteinExistence type="predicted"/>
<dbReference type="PANTHER" id="PTHR22996:SF0">
    <property type="entry name" value="RE60872P-RELATED"/>
    <property type="match status" value="1"/>
</dbReference>
<dbReference type="PANTHER" id="PTHR22996">
    <property type="entry name" value="MAHOGUNIN"/>
    <property type="match status" value="1"/>
</dbReference>
<dbReference type="Pfam" id="PF13920">
    <property type="entry name" value="zf-C3HC4_3"/>
    <property type="match status" value="1"/>
</dbReference>
<dbReference type="EMBL" id="GBRD01005044">
    <property type="protein sequence ID" value="JAG60777.1"/>
    <property type="molecule type" value="Transcribed_RNA"/>
</dbReference>
<dbReference type="AlphaFoldDB" id="A0A0B8RVB3"/>
<dbReference type="Gene3D" id="3.30.40.10">
    <property type="entry name" value="Zinc/RING finger domain, C3HC4 (zinc finger)"/>
    <property type="match status" value="1"/>
</dbReference>
<dbReference type="GO" id="GO:0061630">
    <property type="term" value="F:ubiquitin protein ligase activity"/>
    <property type="evidence" value="ECO:0007669"/>
    <property type="project" value="UniProtKB-EC"/>
</dbReference>
<feature type="domain" description="RING-type" evidence="4">
    <location>
        <begin position="189"/>
        <end position="228"/>
    </location>
</feature>
<evidence type="ECO:0000259" key="4">
    <source>
        <dbReference type="PROSITE" id="PS50089"/>
    </source>
</evidence>
<evidence type="ECO:0000256" key="1">
    <source>
        <dbReference type="ARBA" id="ARBA00022771"/>
    </source>
</evidence>
<protein>
    <recommendedName>
        <fullName evidence="4">RING-type domain-containing protein</fullName>
    </recommendedName>
</protein>
<sequence length="239" mass="26702">MASQRDNYKTATVEELSLGLNELHIEHHDYESDGTCEGSTSYAGDRMSHDEFLVGMNSGNGENAVDCGECNDLDDSHGENYSDGGLSDGSSGGYDDYRDYIDHEEDANDDYRDHIDLEEDANNDYRDYNDRTSYLSDFERDIFGSPLPSLRFASAINGVARLKTDRTAAKPSASREGKKRNSVKDILLCVVCLNESREYAPSSCHHLCLCKSCADLLLLESPKCPMCRKNFTALIRIYL</sequence>